<evidence type="ECO:0000313" key="2">
    <source>
        <dbReference type="Proteomes" id="UP001610563"/>
    </source>
</evidence>
<keyword evidence="2" id="KW-1185">Reference proteome</keyword>
<comment type="caution">
    <text evidence="1">The sequence shown here is derived from an EMBL/GenBank/DDBJ whole genome shotgun (WGS) entry which is preliminary data.</text>
</comment>
<organism evidence="1 2">
    <name type="scientific">Aspergillus keveii</name>
    <dbReference type="NCBI Taxonomy" id="714993"/>
    <lineage>
        <taxon>Eukaryota</taxon>
        <taxon>Fungi</taxon>
        <taxon>Dikarya</taxon>
        <taxon>Ascomycota</taxon>
        <taxon>Pezizomycotina</taxon>
        <taxon>Eurotiomycetes</taxon>
        <taxon>Eurotiomycetidae</taxon>
        <taxon>Eurotiales</taxon>
        <taxon>Aspergillaceae</taxon>
        <taxon>Aspergillus</taxon>
        <taxon>Aspergillus subgen. Nidulantes</taxon>
    </lineage>
</organism>
<evidence type="ECO:0000313" key="1">
    <source>
        <dbReference type="EMBL" id="KAL2786084.1"/>
    </source>
</evidence>
<name>A0ABR4FS64_9EURO</name>
<sequence length="234" mass="26386">MRTQILQPIAIAPIFWDTVWCLLHREVPVIEPVFLQIDVVDRIAGICTSLLPILYDLCVASNALLNGPDRGTSTLDEIEHRVRAWAPANPNSSQYTPLEILSMQTQATMYRTATLLLIHRLRHPISSNPDDTATALATSILETRTSFFKFAGPDAKLQNACFPLLVALLETDTSTEGLWESSTYLRNRPVCADRLFRFVEYVRGMRQRGFTGSLFELVRKDSKNNDHQGIMPVL</sequence>
<dbReference type="Proteomes" id="UP001610563">
    <property type="component" value="Unassembled WGS sequence"/>
</dbReference>
<protein>
    <submittedName>
        <fullName evidence="1">Uncharacterized protein</fullName>
    </submittedName>
</protein>
<reference evidence="1 2" key="1">
    <citation type="submission" date="2024-07" db="EMBL/GenBank/DDBJ databases">
        <title>Section-level genome sequencing and comparative genomics of Aspergillus sections Usti and Cavernicolus.</title>
        <authorList>
            <consortium name="Lawrence Berkeley National Laboratory"/>
            <person name="Nybo J.L."/>
            <person name="Vesth T.C."/>
            <person name="Theobald S."/>
            <person name="Frisvad J.C."/>
            <person name="Larsen T.O."/>
            <person name="Kjaerboelling I."/>
            <person name="Rothschild-Mancinelli K."/>
            <person name="Lyhne E.K."/>
            <person name="Kogle M.E."/>
            <person name="Barry K."/>
            <person name="Clum A."/>
            <person name="Na H."/>
            <person name="Ledsgaard L."/>
            <person name="Lin J."/>
            <person name="Lipzen A."/>
            <person name="Kuo A."/>
            <person name="Riley R."/>
            <person name="Mondo S."/>
            <person name="Labutti K."/>
            <person name="Haridas S."/>
            <person name="Pangalinan J."/>
            <person name="Salamov A.A."/>
            <person name="Simmons B.A."/>
            <person name="Magnuson J.K."/>
            <person name="Chen J."/>
            <person name="Drula E."/>
            <person name="Henrissat B."/>
            <person name="Wiebenga A."/>
            <person name="Lubbers R.J."/>
            <person name="Gomes A.C."/>
            <person name="Makela M.R."/>
            <person name="Stajich J."/>
            <person name="Grigoriev I.V."/>
            <person name="Mortensen U.H."/>
            <person name="De Vries R.P."/>
            <person name="Baker S.E."/>
            <person name="Andersen M.R."/>
        </authorList>
    </citation>
    <scope>NUCLEOTIDE SEQUENCE [LARGE SCALE GENOMIC DNA]</scope>
    <source>
        <strain evidence="1 2">CBS 209.92</strain>
    </source>
</reference>
<proteinExistence type="predicted"/>
<accession>A0ABR4FS64</accession>
<gene>
    <name evidence="1" type="ORF">BJX66DRAFT_313490</name>
</gene>
<dbReference type="EMBL" id="JBFTWV010000126">
    <property type="protein sequence ID" value="KAL2786084.1"/>
    <property type="molecule type" value="Genomic_DNA"/>
</dbReference>